<dbReference type="STRING" id="74649.A0A2P6QKQ0"/>
<name>A0A2P6QKQ0_ROSCH</name>
<dbReference type="PANTHER" id="PTHR34132:SF4">
    <property type="entry name" value="EXPRESSED PROTEIN"/>
    <property type="match status" value="1"/>
</dbReference>
<dbReference type="Gramene" id="PRQ34742">
    <property type="protein sequence ID" value="PRQ34742"/>
    <property type="gene ID" value="RchiOBHm_Chr5g0072461"/>
</dbReference>
<evidence type="ECO:0008006" key="3">
    <source>
        <dbReference type="Google" id="ProtNLM"/>
    </source>
</evidence>
<proteinExistence type="predicted"/>
<dbReference type="PANTHER" id="PTHR34132">
    <property type="entry name" value="EMB|CAB87627.1-RELATED"/>
    <property type="match status" value="1"/>
</dbReference>
<evidence type="ECO:0000313" key="1">
    <source>
        <dbReference type="EMBL" id="PRQ34742.1"/>
    </source>
</evidence>
<accession>A0A2P6QKQ0</accession>
<comment type="caution">
    <text evidence="1">The sequence shown here is derived from an EMBL/GenBank/DDBJ whole genome shotgun (WGS) entry which is preliminary data.</text>
</comment>
<organism evidence="1 2">
    <name type="scientific">Rosa chinensis</name>
    <name type="common">China rose</name>
    <dbReference type="NCBI Taxonomy" id="74649"/>
    <lineage>
        <taxon>Eukaryota</taxon>
        <taxon>Viridiplantae</taxon>
        <taxon>Streptophyta</taxon>
        <taxon>Embryophyta</taxon>
        <taxon>Tracheophyta</taxon>
        <taxon>Spermatophyta</taxon>
        <taxon>Magnoliopsida</taxon>
        <taxon>eudicotyledons</taxon>
        <taxon>Gunneridae</taxon>
        <taxon>Pentapetalae</taxon>
        <taxon>rosids</taxon>
        <taxon>fabids</taxon>
        <taxon>Rosales</taxon>
        <taxon>Rosaceae</taxon>
        <taxon>Rosoideae</taxon>
        <taxon>Rosoideae incertae sedis</taxon>
        <taxon>Rosa</taxon>
    </lineage>
</organism>
<dbReference type="Proteomes" id="UP000238479">
    <property type="component" value="Chromosome 5"/>
</dbReference>
<sequence length="149" mass="16922">MLVNDLIPLTKIDHSSTAPFLLLPLFSFSFYHHHPTPHISLLIPLLSLSLSQTLPPERLRIEMCPLRFILVFLSATLAGFFLLRNLKSEPPQLTPTDDDTHLEINPKNSPNRFSKVCSAMESGFWTFVDMASGRYLWRHLVTSSSKSTD</sequence>
<dbReference type="OrthoDB" id="776916at2759"/>
<dbReference type="EMBL" id="PDCK01000043">
    <property type="protein sequence ID" value="PRQ34742.1"/>
    <property type="molecule type" value="Genomic_DNA"/>
</dbReference>
<evidence type="ECO:0000313" key="2">
    <source>
        <dbReference type="Proteomes" id="UP000238479"/>
    </source>
</evidence>
<gene>
    <name evidence="1" type="ORF">RchiOBHm_Chr5g0072461</name>
</gene>
<protein>
    <recommendedName>
        <fullName evidence="3">Methyltransferase-like protein</fullName>
    </recommendedName>
</protein>
<dbReference type="AlphaFoldDB" id="A0A2P6QKQ0"/>
<reference evidence="1 2" key="1">
    <citation type="journal article" date="2018" name="Nat. Genet.">
        <title>The Rosa genome provides new insights in the design of modern roses.</title>
        <authorList>
            <person name="Bendahmane M."/>
        </authorList>
    </citation>
    <scope>NUCLEOTIDE SEQUENCE [LARGE SCALE GENOMIC DNA]</scope>
    <source>
        <strain evidence="2">cv. Old Blush</strain>
    </source>
</reference>
<keyword evidence="2" id="KW-1185">Reference proteome</keyword>